<feature type="chain" id="PRO_5021498150" description="Secreted protein" evidence="1">
    <location>
        <begin position="27"/>
        <end position="98"/>
    </location>
</feature>
<evidence type="ECO:0000313" key="2">
    <source>
        <dbReference type="EMBL" id="GBM04653.1"/>
    </source>
</evidence>
<evidence type="ECO:0008006" key="4">
    <source>
        <dbReference type="Google" id="ProtNLM"/>
    </source>
</evidence>
<keyword evidence="3" id="KW-1185">Reference proteome</keyword>
<dbReference type="EMBL" id="BGPR01000205">
    <property type="protein sequence ID" value="GBM04653.1"/>
    <property type="molecule type" value="Genomic_DNA"/>
</dbReference>
<keyword evidence="1" id="KW-0732">Signal</keyword>
<evidence type="ECO:0000256" key="1">
    <source>
        <dbReference type="SAM" id="SignalP"/>
    </source>
</evidence>
<proteinExistence type="predicted"/>
<protein>
    <recommendedName>
        <fullName evidence="4">Secreted protein</fullName>
    </recommendedName>
</protein>
<organism evidence="2 3">
    <name type="scientific">Araneus ventricosus</name>
    <name type="common">Orbweaver spider</name>
    <name type="synonym">Epeira ventricosa</name>
    <dbReference type="NCBI Taxonomy" id="182803"/>
    <lineage>
        <taxon>Eukaryota</taxon>
        <taxon>Metazoa</taxon>
        <taxon>Ecdysozoa</taxon>
        <taxon>Arthropoda</taxon>
        <taxon>Chelicerata</taxon>
        <taxon>Arachnida</taxon>
        <taxon>Araneae</taxon>
        <taxon>Araneomorphae</taxon>
        <taxon>Entelegynae</taxon>
        <taxon>Araneoidea</taxon>
        <taxon>Araneidae</taxon>
        <taxon>Araneus</taxon>
    </lineage>
</organism>
<dbReference type="AlphaFoldDB" id="A0A4Y2CJX7"/>
<name>A0A4Y2CJX7_ARAVE</name>
<evidence type="ECO:0000313" key="3">
    <source>
        <dbReference type="Proteomes" id="UP000499080"/>
    </source>
</evidence>
<sequence length="98" mass="10666">MCSPIPPSSTTPALFVLGVCLRSVFSSMFHPGVGYFFSSLTRRVNILGQQRRRCLSGLYPLELEGGMGSTSQAEPSLPVYTRTTPTLNISRLISRIAS</sequence>
<dbReference type="Proteomes" id="UP000499080">
    <property type="component" value="Unassembled WGS sequence"/>
</dbReference>
<gene>
    <name evidence="2" type="ORF">AVEN_75605_1</name>
</gene>
<comment type="caution">
    <text evidence="2">The sequence shown here is derived from an EMBL/GenBank/DDBJ whole genome shotgun (WGS) entry which is preliminary data.</text>
</comment>
<feature type="signal peptide" evidence="1">
    <location>
        <begin position="1"/>
        <end position="26"/>
    </location>
</feature>
<reference evidence="2 3" key="1">
    <citation type="journal article" date="2019" name="Sci. Rep.">
        <title>Orb-weaving spider Araneus ventricosus genome elucidates the spidroin gene catalogue.</title>
        <authorList>
            <person name="Kono N."/>
            <person name="Nakamura H."/>
            <person name="Ohtoshi R."/>
            <person name="Moran D.A.P."/>
            <person name="Shinohara A."/>
            <person name="Yoshida Y."/>
            <person name="Fujiwara M."/>
            <person name="Mori M."/>
            <person name="Tomita M."/>
            <person name="Arakawa K."/>
        </authorList>
    </citation>
    <scope>NUCLEOTIDE SEQUENCE [LARGE SCALE GENOMIC DNA]</scope>
</reference>
<accession>A0A4Y2CJX7</accession>